<dbReference type="RefSeq" id="WP_054453273.1">
    <property type="nucleotide sequence ID" value="NZ_LHPH01000004.1"/>
</dbReference>
<dbReference type="OrthoDB" id="7622322at2"/>
<dbReference type="SUPFAM" id="SSF56935">
    <property type="entry name" value="Porins"/>
    <property type="match status" value="1"/>
</dbReference>
<dbReference type="GO" id="GO:0044718">
    <property type="term" value="P:siderophore transmembrane transport"/>
    <property type="evidence" value="ECO:0007669"/>
    <property type="project" value="TreeGrafter"/>
</dbReference>
<accession>A0A0N1MWL0</accession>
<dbReference type="GO" id="GO:0015344">
    <property type="term" value="F:siderophore uptake transmembrane transporter activity"/>
    <property type="evidence" value="ECO:0007669"/>
    <property type="project" value="TreeGrafter"/>
</dbReference>
<comment type="caution">
    <text evidence="14">The sequence shown here is derived from an EMBL/GenBank/DDBJ whole genome shotgun (WGS) entry which is preliminary data.</text>
</comment>
<sequence length="714" mass="81919">MTNRDTHPNLLYKRCALYQAILSTVLIGGSSMLLGFSTSSAASEPVANTQRYEASSFMALDPQTLYDILENTPGANTLLSKMNSASESRGFGSSGDQILINGKRMSGKENNITKELNNIQAKDVEYIELIRGTRSDLDVQSNGLVINVVLKQDIDTSILWTLGTVKTADIKPYTTGSLTYSASKGNLKYRVGLNHYVNTTEISSEEVFTSPKLVDTQTNARVRENIYKASQLSAKLEYVYSDKTAMQLTAIYEKIKVDALTANDSEFLTSDTFESKVLQYDWGRDKWEVSGDITHDYNDAHQLKLLFISNQADSDDKIWHRILQDGDVFKPNYKLPRIYTSKENVLRTNWRFNLNKSHTFDSGFEVAINQLNENLQFIRQTGAAYHSTELNDIKETRYEAFSNYNFAISPQLNLQSSLVYERSTINVATDLSVIEETLQNAKSNTARTFNYLKPRLNLRYDFNDIYQMRFNYQRTVSQLDLKDFVPRFDSYESRLEETNPDLKPQVRDELSIAFEKQWQSTDGSFIVTPYYHKISDLINEVLLAKRSGDGNIDNAKEYGIEFDTYFGLETFGLNNTLISANYTWRDSEVIHPFTAEKAPIERVSKNTWQVKLNQNEILPGLSMSLTLEDKSRYMFYYYNYQGNVDTKITANAFIDYQISQNLKLRFKGDNLLNDRYTVNKARYTGLFTQSQYLRQEQRANERAPRFSLTLTGQF</sequence>
<dbReference type="Proteomes" id="UP000037848">
    <property type="component" value="Unassembled WGS sequence"/>
</dbReference>
<evidence type="ECO:0000313" key="14">
    <source>
        <dbReference type="EMBL" id="KPH64664.1"/>
    </source>
</evidence>
<keyword evidence="4" id="KW-1134">Transmembrane beta strand</keyword>
<dbReference type="InterPro" id="IPR000531">
    <property type="entry name" value="Beta-barrel_TonB"/>
</dbReference>
<gene>
    <name evidence="14" type="ORF">ADS77_05180</name>
</gene>
<dbReference type="InterPro" id="IPR036942">
    <property type="entry name" value="Beta-barrel_TonB_sf"/>
</dbReference>
<evidence type="ECO:0000256" key="4">
    <source>
        <dbReference type="ARBA" id="ARBA00022452"/>
    </source>
</evidence>
<evidence type="ECO:0000313" key="15">
    <source>
        <dbReference type="Proteomes" id="UP000037848"/>
    </source>
</evidence>
<dbReference type="Pfam" id="PF07715">
    <property type="entry name" value="Plug"/>
    <property type="match status" value="1"/>
</dbReference>
<organism evidence="14 15">
    <name type="scientific">Pseudoalteromonas porphyrae</name>
    <dbReference type="NCBI Taxonomy" id="187330"/>
    <lineage>
        <taxon>Bacteria</taxon>
        <taxon>Pseudomonadati</taxon>
        <taxon>Pseudomonadota</taxon>
        <taxon>Gammaproteobacteria</taxon>
        <taxon>Alteromonadales</taxon>
        <taxon>Pseudoalteromonadaceae</taxon>
        <taxon>Pseudoalteromonas</taxon>
    </lineage>
</organism>
<evidence type="ECO:0000256" key="11">
    <source>
        <dbReference type="RuleBase" id="RU003357"/>
    </source>
</evidence>
<dbReference type="PATRIC" id="fig|187330.3.peg.2801"/>
<evidence type="ECO:0000259" key="12">
    <source>
        <dbReference type="Pfam" id="PF00593"/>
    </source>
</evidence>
<proteinExistence type="inferred from homology"/>
<dbReference type="Pfam" id="PF00593">
    <property type="entry name" value="TonB_dep_Rec_b-barrel"/>
    <property type="match status" value="1"/>
</dbReference>
<keyword evidence="9" id="KW-0675">Receptor</keyword>
<dbReference type="EMBL" id="LHPH01000004">
    <property type="protein sequence ID" value="KPH64664.1"/>
    <property type="molecule type" value="Genomic_DNA"/>
</dbReference>
<comment type="subcellular location">
    <subcellularLocation>
        <location evidence="1">Cell outer membrane</location>
        <topology evidence="1">Multi-pass membrane protein</topology>
    </subcellularLocation>
</comment>
<dbReference type="InterPro" id="IPR037066">
    <property type="entry name" value="Plug_dom_sf"/>
</dbReference>
<evidence type="ECO:0000256" key="2">
    <source>
        <dbReference type="ARBA" id="ARBA00008143"/>
    </source>
</evidence>
<keyword evidence="3" id="KW-0813">Transport</keyword>
<evidence type="ECO:0000256" key="10">
    <source>
        <dbReference type="ARBA" id="ARBA00023237"/>
    </source>
</evidence>
<name>A0A0N1MWL0_9GAMM</name>
<evidence type="ECO:0000256" key="1">
    <source>
        <dbReference type="ARBA" id="ARBA00004571"/>
    </source>
</evidence>
<evidence type="ECO:0000256" key="9">
    <source>
        <dbReference type="ARBA" id="ARBA00023170"/>
    </source>
</evidence>
<comment type="similarity">
    <text evidence="2">Belongs to the TonB-dependent receptor family. Hemoglobin/haptoglobin binding protein subfamily.</text>
</comment>
<evidence type="ECO:0000259" key="13">
    <source>
        <dbReference type="Pfam" id="PF07715"/>
    </source>
</evidence>
<keyword evidence="7 11" id="KW-0798">TonB box</keyword>
<evidence type="ECO:0000256" key="7">
    <source>
        <dbReference type="ARBA" id="ARBA00023077"/>
    </source>
</evidence>
<keyword evidence="6" id="KW-0732">Signal</keyword>
<evidence type="ECO:0000256" key="5">
    <source>
        <dbReference type="ARBA" id="ARBA00022692"/>
    </source>
</evidence>
<keyword evidence="15" id="KW-1185">Reference proteome</keyword>
<protein>
    <recommendedName>
        <fullName evidence="16">TonB-dependent receptor</fullName>
    </recommendedName>
</protein>
<evidence type="ECO:0000256" key="3">
    <source>
        <dbReference type="ARBA" id="ARBA00022448"/>
    </source>
</evidence>
<evidence type="ECO:0000256" key="6">
    <source>
        <dbReference type="ARBA" id="ARBA00022729"/>
    </source>
</evidence>
<feature type="domain" description="TonB-dependent receptor plug" evidence="13">
    <location>
        <begin position="53"/>
        <end position="135"/>
    </location>
</feature>
<keyword evidence="10" id="KW-0998">Cell outer membrane</keyword>
<dbReference type="Gene3D" id="2.40.170.20">
    <property type="entry name" value="TonB-dependent receptor, beta-barrel domain"/>
    <property type="match status" value="1"/>
</dbReference>
<feature type="domain" description="TonB-dependent receptor-like beta-barrel" evidence="12">
    <location>
        <begin position="268"/>
        <end position="671"/>
    </location>
</feature>
<dbReference type="PANTHER" id="PTHR30069">
    <property type="entry name" value="TONB-DEPENDENT OUTER MEMBRANE RECEPTOR"/>
    <property type="match status" value="1"/>
</dbReference>
<evidence type="ECO:0008006" key="16">
    <source>
        <dbReference type="Google" id="ProtNLM"/>
    </source>
</evidence>
<dbReference type="GO" id="GO:0009279">
    <property type="term" value="C:cell outer membrane"/>
    <property type="evidence" value="ECO:0007669"/>
    <property type="project" value="UniProtKB-SubCell"/>
</dbReference>
<dbReference type="STRING" id="187330.AMS58_10970"/>
<evidence type="ECO:0000256" key="8">
    <source>
        <dbReference type="ARBA" id="ARBA00023136"/>
    </source>
</evidence>
<keyword evidence="8 11" id="KW-0472">Membrane</keyword>
<reference evidence="14 15" key="1">
    <citation type="submission" date="2015-08" db="EMBL/GenBank/DDBJ databases">
        <title>Draft Genome Sequence of Pseudoalteromonas porphyrae UCD-SED14.</title>
        <authorList>
            <person name="Coil D.A."/>
            <person name="Jospin G."/>
            <person name="Lee R.D."/>
            <person name="Eisen J.A."/>
        </authorList>
    </citation>
    <scope>NUCLEOTIDE SEQUENCE [LARGE SCALE GENOMIC DNA]</scope>
    <source>
        <strain evidence="14 15">UCD-SED14</strain>
    </source>
</reference>
<dbReference type="PANTHER" id="PTHR30069:SF29">
    <property type="entry name" value="HEMOGLOBIN AND HEMOGLOBIN-HAPTOGLOBIN-BINDING PROTEIN 1-RELATED"/>
    <property type="match status" value="1"/>
</dbReference>
<dbReference type="AlphaFoldDB" id="A0A0N1MWL0"/>
<keyword evidence="5" id="KW-0812">Transmembrane</keyword>
<dbReference type="InterPro" id="IPR039426">
    <property type="entry name" value="TonB-dep_rcpt-like"/>
</dbReference>
<dbReference type="InterPro" id="IPR012910">
    <property type="entry name" value="Plug_dom"/>
</dbReference>
<dbReference type="Gene3D" id="2.170.130.10">
    <property type="entry name" value="TonB-dependent receptor, plug domain"/>
    <property type="match status" value="1"/>
</dbReference>